<sequence length="1524" mass="174124">MKDKEIVIGKTQNVDWPRYKGDKIAWKELADKTDQLQKLVEEEALSLRDQGINLTHNNIQNIRQIKGGSGFYGGVHHFYPGGWNALMRKLNPEDEARDYIVMCNYKNEQVGQIFAKSQSEGANILGDFVIGKKEFDEVVPFLITKVNKTGIYLKNNASRIGTKRIHCYLDQQTKKFVQNGGEILAIPQRYKDKYEWIDFFKIDEQSSVELSDPTESNRIRRDKYVVGKTGWFGYARALTVDYLTAESDVNPEDLLEFETTFNQYTTRGRSICVIGLGTYNGIVLNTIVPALYTAKSNTVHIVPGFDKERGYTWLDGFIEDDTGEKRKAFTKRIFYGNSVIYSWRGPENQMLLDYLEGDLPLDKTKPLVINNTNALILGKGKNGEVRLTIPEKIHNKPGILKIVSQGDDLYEWVEYYFAPANDSKNFEFVHSKRIRRSSNGVKLDGLWFGPKIQRYIDFLDQKIEFSHLETIQPTRIRPNAIDLFRYKNKSLALSFAHMDIDLRAPGTQISLIPQNQDENLVLFAKVKNNNFELEKKFIYDQKRNAFRVLTNGKVRGEQLHLTPPGLNEEDIKMLKDLTALFGSSRVVDILYTIRPEFKGIPVDTVQGILSEYLGDFLLQKRSLSISDIETGVGYLSNPDFAEALYEVMKDDCLEFLLKSRKEKPGLSAWQGVEAYFSSLVSKTRHLNSAELDSVINRVVSYYESVVTIPRPFRFVDSLRDGRDFPDINQQVNIQEIEDKKRMLIADRMGLGKSASALMSKELLGIDQALVVVPSNVISTWLKYLSDGPEGYYKHGQAPSVLVVEGSADFNTDLSHYEFIIISHEKLNARYANHLLALDYRMLITDEVHKLKNLVDGVRASHIVDLANKIESEDSYLVLLSGTPVPNKIRDIAISLKLLYPDKFKDIDDAELVRSIISGDIVDLRSLLIPRMQRKTSVEGLNLPDLHEEIIYTDLSDYERAVYQILLEEDEISATDKLRVLRQFVLNPNALDIVPASVNSKARFLGNLLRKDFKTKKRVSLFVNGYINGIVRGEQTVFDELNLPDNVQLRIIDGKNPEERDAIQDEFNSATYPILLVISGQTADVGRDFSGSQANYFFNEPWTEYDRQQQLHRAYREGLKDDLISRTLITKGTIEEGIHWYIQAKYTAVEKLLSGVPLRELEKRLLAKSEDQPEGGLEVNPELAEYYFSTWDRMMKFFAHAKEMGEQEFKQFLTEYGQEYAQNYIDLENRSYYANTNRVVGTLLSSFVQNNAQAPQSTKILDLASGPEVLRKHMPDEYQNSVTSIDINQNHFLDSNPTKKIVGSFLALPFREESFDYATLSLAWHYTSYLLSQKNYERLEVLLEANRVLKNGGRLVISNIYSLSLRDEKAFATVVNALGFKIVQDLTGEVSGGTNFSARMYTLEKINNIGSLSIDEIVANLDRDTLYGIKFKKLDTKIRDSRKMINHFLLNGNLFSINLNQHDQQLYLEEQQIYSEAEVLKNTYGIFEKIPSHVILENGFGRVRIGKHYRLFKGLSSSSGIVVVK</sequence>
<dbReference type="GO" id="GO:0005524">
    <property type="term" value="F:ATP binding"/>
    <property type="evidence" value="ECO:0007669"/>
    <property type="project" value="InterPro"/>
</dbReference>
<dbReference type="EMBL" id="LBUZ01000007">
    <property type="protein sequence ID" value="KKQ75664.1"/>
    <property type="molecule type" value="Genomic_DNA"/>
</dbReference>
<name>A0A0G0MPT3_9BACT</name>
<dbReference type="InterPro" id="IPR038718">
    <property type="entry name" value="SNF2-like_sf"/>
</dbReference>
<evidence type="ECO:0000313" key="2">
    <source>
        <dbReference type="EMBL" id="KKQ75664.1"/>
    </source>
</evidence>
<dbReference type="InterPro" id="IPR014001">
    <property type="entry name" value="Helicase_ATP-bd"/>
</dbReference>
<dbReference type="InterPro" id="IPR027417">
    <property type="entry name" value="P-loop_NTPase"/>
</dbReference>
<comment type="caution">
    <text evidence="2">The sequence shown here is derived from an EMBL/GenBank/DDBJ whole genome shotgun (WGS) entry which is preliminary data.</text>
</comment>
<dbReference type="InterPro" id="IPR029063">
    <property type="entry name" value="SAM-dependent_MTases_sf"/>
</dbReference>
<dbReference type="Pfam" id="PF08241">
    <property type="entry name" value="Methyltransf_11"/>
    <property type="match status" value="1"/>
</dbReference>
<accession>A0A0G0MPT3</accession>
<dbReference type="GO" id="GO:0008757">
    <property type="term" value="F:S-adenosylmethionine-dependent methyltransferase activity"/>
    <property type="evidence" value="ECO:0007669"/>
    <property type="project" value="InterPro"/>
</dbReference>
<dbReference type="PANTHER" id="PTHR10799">
    <property type="entry name" value="SNF2/RAD54 HELICASE FAMILY"/>
    <property type="match status" value="1"/>
</dbReference>
<dbReference type="Gene3D" id="3.40.50.10810">
    <property type="entry name" value="Tandem AAA-ATPase domain"/>
    <property type="match status" value="1"/>
</dbReference>
<dbReference type="Gene3D" id="3.40.50.300">
    <property type="entry name" value="P-loop containing nucleotide triphosphate hydrolases"/>
    <property type="match status" value="1"/>
</dbReference>
<dbReference type="Pfam" id="PF00176">
    <property type="entry name" value="SNF2-rel_dom"/>
    <property type="match status" value="1"/>
</dbReference>
<dbReference type="Gene3D" id="3.40.50.150">
    <property type="entry name" value="Vaccinia Virus protein VP39"/>
    <property type="match status" value="1"/>
</dbReference>
<reference evidence="2 3" key="1">
    <citation type="journal article" date="2015" name="Nature">
        <title>rRNA introns, odd ribosomes, and small enigmatic genomes across a large radiation of phyla.</title>
        <authorList>
            <person name="Brown C.T."/>
            <person name="Hug L.A."/>
            <person name="Thomas B.C."/>
            <person name="Sharon I."/>
            <person name="Castelle C.J."/>
            <person name="Singh A."/>
            <person name="Wilkins M.J."/>
            <person name="Williams K.H."/>
            <person name="Banfield J.F."/>
        </authorList>
    </citation>
    <scope>NUCLEOTIDE SEQUENCE [LARGE SCALE GENOMIC DNA]</scope>
</reference>
<dbReference type="CDD" id="cd02440">
    <property type="entry name" value="AdoMet_MTases"/>
    <property type="match status" value="1"/>
</dbReference>
<proteinExistence type="predicted"/>
<feature type="domain" description="Helicase ATP-binding" evidence="1">
    <location>
        <begin position="733"/>
        <end position="901"/>
    </location>
</feature>
<dbReference type="SUPFAM" id="SSF52540">
    <property type="entry name" value="P-loop containing nucleoside triphosphate hydrolases"/>
    <property type="match status" value="2"/>
</dbReference>
<dbReference type="Proteomes" id="UP000034181">
    <property type="component" value="Unassembled WGS sequence"/>
</dbReference>
<gene>
    <name evidence="2" type="ORF">US96_C0007G0012</name>
</gene>
<protein>
    <recommendedName>
        <fullName evidence="1">Helicase ATP-binding domain-containing protein</fullName>
    </recommendedName>
</protein>
<dbReference type="SUPFAM" id="SSF53335">
    <property type="entry name" value="S-adenosyl-L-methionine-dependent methyltransferases"/>
    <property type="match status" value="1"/>
</dbReference>
<evidence type="ECO:0000313" key="3">
    <source>
        <dbReference type="Proteomes" id="UP000034181"/>
    </source>
</evidence>
<organism evidence="2 3">
    <name type="scientific">Candidatus Woesebacteria bacterium GW2011_GWB1_38_5b</name>
    <dbReference type="NCBI Taxonomy" id="1618569"/>
    <lineage>
        <taxon>Bacteria</taxon>
        <taxon>Candidatus Woeseibacteriota</taxon>
    </lineage>
</organism>
<dbReference type="InterPro" id="IPR000330">
    <property type="entry name" value="SNF2_N"/>
</dbReference>
<dbReference type="InterPro" id="IPR013216">
    <property type="entry name" value="Methyltransf_11"/>
</dbReference>
<dbReference type="PROSITE" id="PS51192">
    <property type="entry name" value="HELICASE_ATP_BIND_1"/>
    <property type="match status" value="1"/>
</dbReference>
<dbReference type="SMART" id="SM00487">
    <property type="entry name" value="DEXDc"/>
    <property type="match status" value="1"/>
</dbReference>
<evidence type="ECO:0000259" key="1">
    <source>
        <dbReference type="PROSITE" id="PS51192"/>
    </source>
</evidence>